<comment type="cofactor">
    <cofactor evidence="9">
        <name>Mn(2+)</name>
        <dbReference type="ChEBI" id="CHEBI:29035"/>
    </cofactor>
    <cofactor evidence="9">
        <name>Fe(2+)</name>
        <dbReference type="ChEBI" id="CHEBI:29033"/>
    </cofactor>
    <text evidence="9">Binds 1 Mn(2+) or Fe(2+) ion per subunit.</text>
</comment>
<feature type="binding site" evidence="9">
    <location>
        <position position="133"/>
    </location>
    <ligand>
        <name>Fe cation</name>
        <dbReference type="ChEBI" id="CHEBI:24875"/>
    </ligand>
</feature>
<name>R7RSI2_9CLOT</name>
<dbReference type="GO" id="GO:0000976">
    <property type="term" value="F:transcription cis-regulatory region binding"/>
    <property type="evidence" value="ECO:0007669"/>
    <property type="project" value="TreeGrafter"/>
</dbReference>
<keyword evidence="4 8" id="KW-0862">Zinc</keyword>
<dbReference type="GO" id="GO:1900376">
    <property type="term" value="P:regulation of secondary metabolite biosynthetic process"/>
    <property type="evidence" value="ECO:0007669"/>
    <property type="project" value="TreeGrafter"/>
</dbReference>
<dbReference type="FunFam" id="1.10.10.10:FF:000051">
    <property type="entry name" value="Fur family transcriptional regulator"/>
    <property type="match status" value="1"/>
</dbReference>
<dbReference type="PANTHER" id="PTHR33202:SF7">
    <property type="entry name" value="FERRIC UPTAKE REGULATION PROTEIN"/>
    <property type="match status" value="1"/>
</dbReference>
<feature type="binding site" evidence="8">
    <location>
        <position position="104"/>
    </location>
    <ligand>
        <name>Zn(2+)</name>
        <dbReference type="ChEBI" id="CHEBI:29105"/>
    </ligand>
</feature>
<dbReference type="OrthoDB" id="8659436at2"/>
<keyword evidence="11" id="KW-1185">Reference proteome</keyword>
<proteinExistence type="inferred from homology"/>
<accession>R7RSI2</accession>
<protein>
    <submittedName>
        <fullName evidence="10">Ferric uptake regulation protein FUR</fullName>
    </submittedName>
</protein>
<dbReference type="Proteomes" id="UP000014923">
    <property type="component" value="Unassembled WGS sequence"/>
</dbReference>
<evidence type="ECO:0000256" key="9">
    <source>
        <dbReference type="PIRSR" id="PIRSR602481-2"/>
    </source>
</evidence>
<keyword evidence="3 8" id="KW-0479">Metal-binding</keyword>
<feature type="binding site" evidence="8">
    <location>
        <position position="101"/>
    </location>
    <ligand>
        <name>Zn(2+)</name>
        <dbReference type="ChEBI" id="CHEBI:29105"/>
    </ligand>
</feature>
<keyword evidence="7" id="KW-0804">Transcription</keyword>
<comment type="similarity">
    <text evidence="1">Belongs to the Fur family.</text>
</comment>
<dbReference type="AlphaFoldDB" id="R7RSI2"/>
<dbReference type="RefSeq" id="WP_018662154.1">
    <property type="nucleotide sequence ID" value="NZ_HF952018.1"/>
</dbReference>
<comment type="cofactor">
    <cofactor evidence="8">
        <name>Zn(2+)</name>
        <dbReference type="ChEBI" id="CHEBI:29105"/>
    </cofactor>
    <text evidence="8">Binds 1 zinc ion per subunit.</text>
</comment>
<keyword evidence="5" id="KW-0805">Transcription regulation</keyword>
<feature type="binding site" evidence="8">
    <location>
        <position position="141"/>
    </location>
    <ligand>
        <name>Zn(2+)</name>
        <dbReference type="ChEBI" id="CHEBI:29105"/>
    </ligand>
</feature>
<evidence type="ECO:0000256" key="6">
    <source>
        <dbReference type="ARBA" id="ARBA00023125"/>
    </source>
</evidence>
<evidence type="ECO:0000256" key="8">
    <source>
        <dbReference type="PIRSR" id="PIRSR602481-1"/>
    </source>
</evidence>
<evidence type="ECO:0000313" key="10">
    <source>
        <dbReference type="EMBL" id="CDF58248.1"/>
    </source>
</evidence>
<dbReference type="GO" id="GO:0008270">
    <property type="term" value="F:zinc ion binding"/>
    <property type="evidence" value="ECO:0007669"/>
    <property type="project" value="TreeGrafter"/>
</dbReference>
<keyword evidence="2" id="KW-0678">Repressor</keyword>
<dbReference type="InterPro" id="IPR043135">
    <property type="entry name" value="Fur_C"/>
</dbReference>
<keyword evidence="9" id="KW-0408">Iron</keyword>
<comment type="caution">
    <text evidence="10">The sequence shown here is derived from an EMBL/GenBank/DDBJ whole genome shotgun (WGS) entry which is preliminary data.</text>
</comment>
<dbReference type="SUPFAM" id="SSF46785">
    <property type="entry name" value="Winged helix' DNA-binding domain"/>
    <property type="match status" value="1"/>
</dbReference>
<dbReference type="GO" id="GO:0045892">
    <property type="term" value="P:negative regulation of DNA-templated transcription"/>
    <property type="evidence" value="ECO:0007669"/>
    <property type="project" value="TreeGrafter"/>
</dbReference>
<evidence type="ECO:0000256" key="2">
    <source>
        <dbReference type="ARBA" id="ARBA00022491"/>
    </source>
</evidence>
<dbReference type="Gene3D" id="3.30.1490.190">
    <property type="match status" value="1"/>
</dbReference>
<dbReference type="eggNOG" id="COG0735">
    <property type="taxonomic scope" value="Bacteria"/>
</dbReference>
<evidence type="ECO:0000256" key="4">
    <source>
        <dbReference type="ARBA" id="ARBA00022833"/>
    </source>
</evidence>
<feature type="binding site" evidence="8">
    <location>
        <position position="144"/>
    </location>
    <ligand>
        <name>Zn(2+)</name>
        <dbReference type="ChEBI" id="CHEBI:29105"/>
    </ligand>
</feature>
<organism evidence="10 11">
    <name type="scientific">Thermobrachium celere DSM 8682</name>
    <dbReference type="NCBI Taxonomy" id="941824"/>
    <lineage>
        <taxon>Bacteria</taxon>
        <taxon>Bacillati</taxon>
        <taxon>Bacillota</taxon>
        <taxon>Clostridia</taxon>
        <taxon>Eubacteriales</taxon>
        <taxon>Clostridiaceae</taxon>
        <taxon>Thermobrachium</taxon>
    </lineage>
</organism>
<dbReference type="InterPro" id="IPR036388">
    <property type="entry name" value="WH-like_DNA-bd_sf"/>
</dbReference>
<sequence length="150" mass="17687">MFKEDAEKLKQSLKNKGYKLTPQRRAVLNVIMENEGKHLSSEEIYDIVKQDCPDIGLATVYRTLNLLEKMGVICKMNFDDGCNRYELVRDEEDHQHHHLVCKGCGRVEEVEDDLLEVLEQKIEEKYNFKINDHSVKFYGYCSECRKNLRQ</sequence>
<keyword evidence="6" id="KW-0238">DNA-binding</keyword>
<dbReference type="InterPro" id="IPR036390">
    <property type="entry name" value="WH_DNA-bd_sf"/>
</dbReference>
<evidence type="ECO:0000256" key="7">
    <source>
        <dbReference type="ARBA" id="ARBA00023163"/>
    </source>
</evidence>
<dbReference type="HOGENOM" id="CLU_096072_3_1_9"/>
<dbReference type="Pfam" id="PF01475">
    <property type="entry name" value="FUR"/>
    <property type="match status" value="1"/>
</dbReference>
<dbReference type="EMBL" id="CAVN010000095">
    <property type="protein sequence ID" value="CDF58248.1"/>
    <property type="molecule type" value="Genomic_DNA"/>
</dbReference>
<evidence type="ECO:0000256" key="1">
    <source>
        <dbReference type="ARBA" id="ARBA00007957"/>
    </source>
</evidence>
<dbReference type="Gene3D" id="1.10.10.10">
    <property type="entry name" value="Winged helix-like DNA-binding domain superfamily/Winged helix DNA-binding domain"/>
    <property type="match status" value="1"/>
</dbReference>
<gene>
    <name evidence="10" type="ORF">TCEL_00294</name>
</gene>
<feature type="binding site" evidence="9">
    <location>
        <position position="116"/>
    </location>
    <ligand>
        <name>Fe cation</name>
        <dbReference type="ChEBI" id="CHEBI:24875"/>
    </ligand>
</feature>
<evidence type="ECO:0000256" key="5">
    <source>
        <dbReference type="ARBA" id="ARBA00023015"/>
    </source>
</evidence>
<dbReference type="InterPro" id="IPR002481">
    <property type="entry name" value="FUR"/>
</dbReference>
<dbReference type="GO" id="GO:0003700">
    <property type="term" value="F:DNA-binding transcription factor activity"/>
    <property type="evidence" value="ECO:0007669"/>
    <property type="project" value="InterPro"/>
</dbReference>
<dbReference type="CDD" id="cd07153">
    <property type="entry name" value="Fur_like"/>
    <property type="match status" value="1"/>
</dbReference>
<evidence type="ECO:0000313" key="11">
    <source>
        <dbReference type="Proteomes" id="UP000014923"/>
    </source>
</evidence>
<reference evidence="10" key="1">
    <citation type="submission" date="2013-03" db="EMBL/GenBank/DDBJ databases">
        <title>Draft genome sequence of the hydrogen-ethanol-producing anaerobic alkalithermophilic Caloramator celere.</title>
        <authorList>
            <person name="Ciranna A."/>
            <person name="Larjo A."/>
            <person name="Kivisto A."/>
            <person name="Santala V."/>
            <person name="Roos C."/>
            <person name="Karp M."/>
        </authorList>
    </citation>
    <scope>NUCLEOTIDE SEQUENCE [LARGE SCALE GENOMIC DNA]</scope>
    <source>
        <strain evidence="10">DSM 8682</strain>
    </source>
</reference>
<evidence type="ECO:0000256" key="3">
    <source>
        <dbReference type="ARBA" id="ARBA00022723"/>
    </source>
</evidence>
<dbReference type="PANTHER" id="PTHR33202">
    <property type="entry name" value="ZINC UPTAKE REGULATION PROTEIN"/>
    <property type="match status" value="1"/>
</dbReference>